<evidence type="ECO:0000313" key="3">
    <source>
        <dbReference type="EMBL" id="SUE94968.1"/>
    </source>
</evidence>
<dbReference type="InterPro" id="IPR025975">
    <property type="entry name" value="Polysacc_lyase"/>
</dbReference>
<keyword evidence="2" id="KW-0812">Transmembrane</keyword>
<keyword evidence="2" id="KW-1133">Transmembrane helix</keyword>
<evidence type="ECO:0008006" key="5">
    <source>
        <dbReference type="Google" id="ProtNLM"/>
    </source>
</evidence>
<dbReference type="Gene3D" id="2.60.120.200">
    <property type="match status" value="1"/>
</dbReference>
<dbReference type="EMBL" id="UGQT01000010">
    <property type="protein sequence ID" value="SUE94968.1"/>
    <property type="molecule type" value="Genomic_DNA"/>
</dbReference>
<protein>
    <recommendedName>
        <fullName evidence="5">Polysaccharide lyase-like protein</fullName>
    </recommendedName>
</protein>
<gene>
    <name evidence="3" type="ORF">NCTC10821_06267</name>
</gene>
<dbReference type="Proteomes" id="UP000254978">
    <property type="component" value="Unassembled WGS sequence"/>
</dbReference>
<feature type="region of interest" description="Disordered" evidence="1">
    <location>
        <begin position="20"/>
        <end position="56"/>
    </location>
</feature>
<dbReference type="Pfam" id="PF14099">
    <property type="entry name" value="Polysacc_lyase"/>
    <property type="match status" value="1"/>
</dbReference>
<sequence>MIAIIARAVRLRRNGSTPLYDSSSMNSLQRRRGSLRNGCGSYSDERREGATQAGGPKVKRASRAIAPAVSVVVVMLLFFGPAGVVAASPVSFVGDYSTGDFSQWVAVQNESYAGRAGGFDSNSTASIVEDGKYGHAARFEVKPGDPNEHGTQRSEVMGGPETGGTEGEVMWYQFATKFHTDFPMNHADLGQGITNQWWGVSHAGPPLAWSVGKKNGYWSLQVQKQSAPGEYERSFTIFHTPLDVGNWHDVTMQIRWSASDDRGWIRLWHNGQRQTFVDGSDTFRVRTLIPDTKQSATKRAITGISLGTCPRGSSTMRVSGAAPKTHRSSTVAVPRSGHRFAPARVPASMPRTLGRTWVPKGIGTIRSSYPSTDGVSGHPS</sequence>
<feature type="compositionally biased region" description="Basic and acidic residues" evidence="1">
    <location>
        <begin position="142"/>
        <end position="152"/>
    </location>
</feature>
<feature type="region of interest" description="Disordered" evidence="1">
    <location>
        <begin position="142"/>
        <end position="162"/>
    </location>
</feature>
<keyword evidence="2" id="KW-0472">Membrane</keyword>
<organism evidence="3 4">
    <name type="scientific">Mycolicibacterium tokaiense</name>
    <dbReference type="NCBI Taxonomy" id="39695"/>
    <lineage>
        <taxon>Bacteria</taxon>
        <taxon>Bacillati</taxon>
        <taxon>Actinomycetota</taxon>
        <taxon>Actinomycetes</taxon>
        <taxon>Mycobacteriales</taxon>
        <taxon>Mycobacteriaceae</taxon>
        <taxon>Mycolicibacterium</taxon>
    </lineage>
</organism>
<evidence type="ECO:0000313" key="4">
    <source>
        <dbReference type="Proteomes" id="UP000254978"/>
    </source>
</evidence>
<evidence type="ECO:0000256" key="2">
    <source>
        <dbReference type="SAM" id="Phobius"/>
    </source>
</evidence>
<proteinExistence type="predicted"/>
<name>A0A379PJA6_9MYCO</name>
<evidence type="ECO:0000256" key="1">
    <source>
        <dbReference type="SAM" id="MobiDB-lite"/>
    </source>
</evidence>
<dbReference type="AlphaFoldDB" id="A0A379PJA6"/>
<feature type="transmembrane region" description="Helical" evidence="2">
    <location>
        <begin position="64"/>
        <end position="87"/>
    </location>
</feature>
<accession>A0A379PJA6</accession>
<keyword evidence="4" id="KW-1185">Reference proteome</keyword>
<reference evidence="3 4" key="1">
    <citation type="submission" date="2018-06" db="EMBL/GenBank/DDBJ databases">
        <authorList>
            <consortium name="Pathogen Informatics"/>
            <person name="Doyle S."/>
        </authorList>
    </citation>
    <scope>NUCLEOTIDE SEQUENCE [LARGE SCALE GENOMIC DNA]</scope>
    <source>
        <strain evidence="3 4">NCTC10821</strain>
    </source>
</reference>